<dbReference type="InterPro" id="IPR036097">
    <property type="entry name" value="HisK_dim/P_sf"/>
</dbReference>
<dbReference type="FunFam" id="1.10.287.130:FF:000045">
    <property type="entry name" value="Two-component system sensor histidine kinase/response regulator"/>
    <property type="match status" value="1"/>
</dbReference>
<dbReference type="Gene3D" id="3.30.565.10">
    <property type="entry name" value="Histidine kinase-like ATPase, C-terminal domain"/>
    <property type="match status" value="1"/>
</dbReference>
<dbReference type="GO" id="GO:0003700">
    <property type="term" value="F:DNA-binding transcription factor activity"/>
    <property type="evidence" value="ECO:0007669"/>
    <property type="project" value="InterPro"/>
</dbReference>
<sequence>MTKNYIAALVLLLATALPGSAINPYRRYDTRNGLSDNSVKDICQDSRGYMWFATKDGFNRFNGYRFDVFGSSFSGEHLNIDVICPHSDGIRIWLGCTEALMLFDPRDERLTRFDARNSEGKGIRNCISLLYDPLGDLWIGTDDGLFRWDERIGRLFRYELEESDGGTCRGIRTIFEDNGGEIWVGTTAGLYRYHRKTDRFGRNAKPKPESSLLGDNEITAIVEAEDGKLLIGMQNGYLGEFDIYTGRFTQFPAFDAEGKQLSVARIHTIFRRDMNRYMIGSDSGLFFFSRKNGRWSVSGDNLAEESIYRCFRDREGGIWIGTYFCGVNYLSPRQDEILWYYDDGRPESLDGNAVSQFCDDGRGNLWIATENGGLNHFDVRNRKFTNHTARSHNNLHALCMDGDDLLIGTFSQGLDLMNLRTGKVVNYRNVPGDSASLCNDYVYAIFRASDGTLYVGTMSGMCTFDKRRGRFSRVKITEGRFIYDIAEDTGGNIWVASKVSGIYRYSPGDGTWKNYRHDELDPRSPADDRYIRVYVDTGGQVWFCGESAGICRYDPPMDGFENFGADDNLPNGIYYGVLDDSAGNLWLSSNQGILKYNPQLHTCARYTIEDGLQSNQFNFRSSHKAGDGTFFFGGINGFNYFSPFNISVNKVRPEIVISSVRMHRADSFSVGSERQTLPDGNLRISSKTISFDINFECLSYVAPGQNRYAWKLEGFNSDWVYTDQHSVSFMKLPAGRYVFRVRGCNNDGYWSDATRSLEISVQPHPFLSPVAKGVYFLLVALLIVAAVRVILRRQGEKKEKELIQTKMAFFTQVAHEIKTPVTLIKSPLERIIETGKWNSDVTSNLDMMKRNVDRLLELIRQLLDFRKVDNEGFRLSRRETDISLLVEETVARFRNSTEKIAIRTDCPDAHVLFYADGEAFTKILSNLLANALKYARSTVVVVLRILDDDRGRTLRLSVRDDGDGIPPRIREKVFDLFYQKNPDSGKGFGIGLSLVKLLVEKHNGRVYVDRHTVAGCELTVEIPDSGASARGGVRAPEPAEEPADSPEDRQPEAKPFHIMVVEDTPDLREFLVKNFEDTYGVLSAKNGAEALAILEKQACDLIISDALMPEMDGFDLLMKVRNDEMLCHIPFILLSVVDSVDSKIKGLEYGADVYIEKPFSLGYVKATVESLLENRKRAFRHFASRPGFQYEKDDMGRNDRQWLDKLTGIVRENLTCETLSVDLLTEKMALSRSSLQRKLKGLTGVSPNEYIQLVRLKTAAQLLRSGEYRISEVCYLTGFSSMSWFAKCFTKQFGMRPKDFIRQNQDGKSSG</sequence>
<keyword evidence="3 6" id="KW-0597">Phosphoprotein</keyword>
<dbReference type="Proteomes" id="UP000008794">
    <property type="component" value="Chromosome"/>
</dbReference>
<dbReference type="InterPro" id="IPR011110">
    <property type="entry name" value="Reg_prop"/>
</dbReference>
<dbReference type="Pfam" id="PF00512">
    <property type="entry name" value="HisKA"/>
    <property type="match status" value="1"/>
</dbReference>
<dbReference type="PROSITE" id="PS50110">
    <property type="entry name" value="RESPONSE_REGULATORY"/>
    <property type="match status" value="1"/>
</dbReference>
<dbReference type="PRINTS" id="PR00344">
    <property type="entry name" value="BCTRLSENSOR"/>
</dbReference>
<dbReference type="PROSITE" id="PS50109">
    <property type="entry name" value="HIS_KIN"/>
    <property type="match status" value="1"/>
</dbReference>
<dbReference type="Pfam" id="PF07495">
    <property type="entry name" value="Y_Y_Y"/>
    <property type="match status" value="1"/>
</dbReference>
<dbReference type="Pfam" id="PF02518">
    <property type="entry name" value="HATPase_c"/>
    <property type="match status" value="1"/>
</dbReference>
<evidence type="ECO:0000256" key="8">
    <source>
        <dbReference type="SAM" id="SignalP"/>
    </source>
</evidence>
<evidence type="ECO:0000256" key="2">
    <source>
        <dbReference type="ARBA" id="ARBA00012438"/>
    </source>
</evidence>
<evidence type="ECO:0000259" key="9">
    <source>
        <dbReference type="PROSITE" id="PS01124"/>
    </source>
</evidence>
<dbReference type="Gene3D" id="2.130.10.10">
    <property type="entry name" value="YVTN repeat-like/Quinoprotein amine dehydrogenase"/>
    <property type="match status" value="2"/>
</dbReference>
<proteinExistence type="predicted"/>
<dbReference type="SUPFAM" id="SSF46689">
    <property type="entry name" value="Homeodomain-like"/>
    <property type="match status" value="1"/>
</dbReference>
<dbReference type="Gene3D" id="2.60.40.10">
    <property type="entry name" value="Immunoglobulins"/>
    <property type="match status" value="1"/>
</dbReference>
<dbReference type="Pfam" id="PF12833">
    <property type="entry name" value="HTH_18"/>
    <property type="match status" value="1"/>
</dbReference>
<dbReference type="Pfam" id="PF07494">
    <property type="entry name" value="Reg_prop"/>
    <property type="match status" value="3"/>
</dbReference>
<dbReference type="InterPro" id="IPR018060">
    <property type="entry name" value="HTH_AraC"/>
</dbReference>
<dbReference type="InterPro" id="IPR015943">
    <property type="entry name" value="WD40/YVTN_repeat-like_dom_sf"/>
</dbReference>
<dbReference type="InterPro" id="IPR036890">
    <property type="entry name" value="HATPase_C_sf"/>
</dbReference>
<dbReference type="PATRIC" id="fig|717959.3.peg.1906"/>
<dbReference type="EMBL" id="FP929032">
    <property type="protein sequence ID" value="CBK62759.1"/>
    <property type="molecule type" value="Genomic_DNA"/>
</dbReference>
<dbReference type="STRING" id="717959.AL1_00190"/>
<dbReference type="CDD" id="cd00075">
    <property type="entry name" value="HATPase"/>
    <property type="match status" value="1"/>
</dbReference>
<dbReference type="GO" id="GO:0043565">
    <property type="term" value="F:sequence-specific DNA binding"/>
    <property type="evidence" value="ECO:0007669"/>
    <property type="project" value="InterPro"/>
</dbReference>
<dbReference type="Gene3D" id="1.10.10.60">
    <property type="entry name" value="Homeodomain-like"/>
    <property type="match status" value="1"/>
</dbReference>
<comment type="catalytic activity">
    <reaction evidence="1">
        <text>ATP + protein L-histidine = ADP + protein N-phospho-L-histidine.</text>
        <dbReference type="EC" id="2.7.13.3"/>
    </reaction>
</comment>
<feature type="domain" description="Response regulatory" evidence="11">
    <location>
        <begin position="1057"/>
        <end position="1172"/>
    </location>
</feature>
<dbReference type="OrthoDB" id="1000129at2"/>
<reference evidence="12 13" key="2">
    <citation type="submission" date="2010-03" db="EMBL/GenBank/DDBJ databases">
        <authorList>
            <person name="Pajon A."/>
        </authorList>
    </citation>
    <scope>NUCLEOTIDE SEQUENCE [LARGE SCALE GENOMIC DNA]</scope>
    <source>
        <strain evidence="12 13">WAL 8301</strain>
    </source>
</reference>
<dbReference type="PROSITE" id="PS01124">
    <property type="entry name" value="HTH_ARAC_FAMILY_2"/>
    <property type="match status" value="1"/>
</dbReference>
<keyword evidence="13" id="KW-1185">Reference proteome</keyword>
<dbReference type="CDD" id="cd00082">
    <property type="entry name" value="HisKA"/>
    <property type="match status" value="1"/>
</dbReference>
<evidence type="ECO:0000256" key="6">
    <source>
        <dbReference type="PROSITE-ProRule" id="PRU00169"/>
    </source>
</evidence>
<dbReference type="InterPro" id="IPR005467">
    <property type="entry name" value="His_kinase_dom"/>
</dbReference>
<evidence type="ECO:0000256" key="1">
    <source>
        <dbReference type="ARBA" id="ARBA00000085"/>
    </source>
</evidence>
<dbReference type="SMART" id="SM00342">
    <property type="entry name" value="HTH_ARAC"/>
    <property type="match status" value="1"/>
</dbReference>
<reference evidence="12 13" key="1">
    <citation type="submission" date="2010-03" db="EMBL/GenBank/DDBJ databases">
        <title>The genome sequence of Alistipes shahii WAL 8301.</title>
        <authorList>
            <consortium name="metaHIT consortium -- http://www.metahit.eu/"/>
            <person name="Pajon A."/>
            <person name="Turner K."/>
            <person name="Parkhill J."/>
        </authorList>
    </citation>
    <scope>NUCLEOTIDE SEQUENCE [LARGE SCALE GENOMIC DNA]</scope>
    <source>
        <strain evidence="12 13">WAL 8301</strain>
    </source>
</reference>
<accession>D4IIJ7</accession>
<dbReference type="InterPro" id="IPR011006">
    <property type="entry name" value="CheY-like_superfamily"/>
</dbReference>
<evidence type="ECO:0000313" key="12">
    <source>
        <dbReference type="EMBL" id="CBK62759.1"/>
    </source>
</evidence>
<dbReference type="InterPro" id="IPR011123">
    <property type="entry name" value="Y_Y_Y"/>
</dbReference>
<dbReference type="PANTHER" id="PTHR43547">
    <property type="entry name" value="TWO-COMPONENT HISTIDINE KINASE"/>
    <property type="match status" value="1"/>
</dbReference>
<gene>
    <name evidence="12" type="ORF">AL1_00190</name>
</gene>
<organism evidence="12 13">
    <name type="scientific">Alistipes shahii WAL 8301</name>
    <dbReference type="NCBI Taxonomy" id="717959"/>
    <lineage>
        <taxon>Bacteria</taxon>
        <taxon>Pseudomonadati</taxon>
        <taxon>Bacteroidota</taxon>
        <taxon>Bacteroidia</taxon>
        <taxon>Bacteroidales</taxon>
        <taxon>Rikenellaceae</taxon>
        <taxon>Alistipes</taxon>
    </lineage>
</organism>
<evidence type="ECO:0000259" key="10">
    <source>
        <dbReference type="PROSITE" id="PS50109"/>
    </source>
</evidence>
<feature type="region of interest" description="Disordered" evidence="7">
    <location>
        <begin position="1026"/>
        <end position="1053"/>
    </location>
</feature>
<evidence type="ECO:0000256" key="5">
    <source>
        <dbReference type="ARBA" id="ARBA00023163"/>
    </source>
</evidence>
<dbReference type="InterPro" id="IPR004358">
    <property type="entry name" value="Sig_transdc_His_kin-like_C"/>
</dbReference>
<dbReference type="InterPro" id="IPR009057">
    <property type="entry name" value="Homeodomain-like_sf"/>
</dbReference>
<keyword evidence="12" id="KW-0808">Transferase</keyword>
<feature type="domain" description="HTH araC/xylS-type" evidence="9">
    <location>
        <begin position="1204"/>
        <end position="1303"/>
    </location>
</feature>
<dbReference type="InterPro" id="IPR001789">
    <property type="entry name" value="Sig_transdc_resp-reg_receiver"/>
</dbReference>
<dbReference type="InterPro" id="IPR003594">
    <property type="entry name" value="HATPase_dom"/>
</dbReference>
<evidence type="ECO:0000256" key="3">
    <source>
        <dbReference type="ARBA" id="ARBA00022553"/>
    </source>
</evidence>
<evidence type="ECO:0000259" key="11">
    <source>
        <dbReference type="PROSITE" id="PS50110"/>
    </source>
</evidence>
<dbReference type="Gene3D" id="1.10.287.130">
    <property type="match status" value="1"/>
</dbReference>
<dbReference type="SUPFAM" id="SSF63829">
    <property type="entry name" value="Calcium-dependent phosphotriesterase"/>
    <property type="match status" value="2"/>
</dbReference>
<dbReference type="PANTHER" id="PTHR43547:SF2">
    <property type="entry name" value="HYBRID SIGNAL TRANSDUCTION HISTIDINE KINASE C"/>
    <property type="match status" value="1"/>
</dbReference>
<feature type="chain" id="PRO_5003058228" description="histidine kinase" evidence="8">
    <location>
        <begin position="22"/>
        <end position="1311"/>
    </location>
</feature>
<keyword evidence="5" id="KW-0804">Transcription</keyword>
<feature type="domain" description="Histidine kinase" evidence="10">
    <location>
        <begin position="812"/>
        <end position="1026"/>
    </location>
</feature>
<dbReference type="SUPFAM" id="SSF55874">
    <property type="entry name" value="ATPase domain of HSP90 chaperone/DNA topoisomerase II/histidine kinase"/>
    <property type="match status" value="1"/>
</dbReference>
<dbReference type="SMART" id="SM00388">
    <property type="entry name" value="HisKA"/>
    <property type="match status" value="1"/>
</dbReference>
<dbReference type="SMART" id="SM00448">
    <property type="entry name" value="REC"/>
    <property type="match status" value="1"/>
</dbReference>
<dbReference type="InterPro" id="IPR013783">
    <property type="entry name" value="Ig-like_fold"/>
</dbReference>
<dbReference type="Gene3D" id="3.40.50.2300">
    <property type="match status" value="1"/>
</dbReference>
<protein>
    <recommendedName>
        <fullName evidence="2">histidine kinase</fullName>
        <ecNumber evidence="2">2.7.13.3</ecNumber>
    </recommendedName>
</protein>
<feature type="signal peptide" evidence="8">
    <location>
        <begin position="1"/>
        <end position="21"/>
    </location>
</feature>
<dbReference type="SUPFAM" id="SSF52172">
    <property type="entry name" value="CheY-like"/>
    <property type="match status" value="1"/>
</dbReference>
<evidence type="ECO:0000256" key="4">
    <source>
        <dbReference type="ARBA" id="ARBA00023015"/>
    </source>
</evidence>
<evidence type="ECO:0000256" key="7">
    <source>
        <dbReference type="SAM" id="MobiDB-lite"/>
    </source>
</evidence>
<dbReference type="KEGG" id="ash:AL1_00190"/>
<dbReference type="EC" id="2.7.13.3" evidence="2"/>
<dbReference type="Pfam" id="PF00072">
    <property type="entry name" value="Response_reg"/>
    <property type="match status" value="1"/>
</dbReference>
<name>D4IIJ7_9BACT</name>
<keyword evidence="12" id="KW-0418">Kinase</keyword>
<dbReference type="RefSeq" id="WP_015545719.1">
    <property type="nucleotide sequence ID" value="NC_021030.1"/>
</dbReference>
<dbReference type="SUPFAM" id="SSF47384">
    <property type="entry name" value="Homodimeric domain of signal transducing histidine kinase"/>
    <property type="match status" value="1"/>
</dbReference>
<dbReference type="GO" id="GO:0000155">
    <property type="term" value="F:phosphorelay sensor kinase activity"/>
    <property type="evidence" value="ECO:0007669"/>
    <property type="project" value="InterPro"/>
</dbReference>
<keyword evidence="8" id="KW-0732">Signal</keyword>
<evidence type="ECO:0000313" key="13">
    <source>
        <dbReference type="Proteomes" id="UP000008794"/>
    </source>
</evidence>
<dbReference type="HOGENOM" id="CLU_000445_28_1_10"/>
<feature type="modified residue" description="4-aspartylphosphate" evidence="6">
    <location>
        <position position="1105"/>
    </location>
</feature>
<dbReference type="InterPro" id="IPR003661">
    <property type="entry name" value="HisK_dim/P_dom"/>
</dbReference>
<keyword evidence="4" id="KW-0805">Transcription regulation</keyword>
<dbReference type="SMART" id="SM00387">
    <property type="entry name" value="HATPase_c"/>
    <property type="match status" value="1"/>
</dbReference>
<dbReference type="GeneID" id="92756573"/>